<evidence type="ECO:0000313" key="8">
    <source>
        <dbReference type="Proteomes" id="UP000712600"/>
    </source>
</evidence>
<dbReference type="PANTHER" id="PTHR46807:SF7">
    <property type="entry name" value="BHLH DOMAIN-CONTAINING PROTEIN"/>
    <property type="match status" value="1"/>
</dbReference>
<evidence type="ECO:0000256" key="2">
    <source>
        <dbReference type="ARBA" id="ARBA00023015"/>
    </source>
</evidence>
<dbReference type="InterPro" id="IPR036638">
    <property type="entry name" value="HLH_DNA-bd_sf"/>
</dbReference>
<evidence type="ECO:0000256" key="4">
    <source>
        <dbReference type="ARBA" id="ARBA00023242"/>
    </source>
</evidence>
<proteinExistence type="predicted"/>
<evidence type="ECO:0000256" key="1">
    <source>
        <dbReference type="ARBA" id="ARBA00004123"/>
    </source>
</evidence>
<sequence>MMALQLFPASLHPISNPSSSSSSSRSKQRHLLLQLSPPRLRSDRSQSGVTENDSDPSSSGSSSSSVRTQLDLLEQLTSTSDDRPSSPPSRPSSRSIAVDPFCPVRVPEPLIAPLNSLNPSLLHPETAACSTFEIAKIFVKADLTKELPRMINFKIQGKPVNIEFIYPWLPLGSTDCGKCGHLEKICIKKKEDMAQKNTRMEGSGSKKKNEEDMRSKIGRSSGKQKEMEYGQVKITLSRFSALSILDERGVDDKEELEGSGEIEIMNKGKVTEVNKNIEKTELEPGEIEEEEGIGEADEEEEEIEQEELIRQYLPRTSKNNHRFRSSSTSDSARNFPNLRSDMEHQGWNFEENCNLSNNRRSSLRPQDELVELLWRDGQVVLQSQTNREQTQAQTVKHDHHQETLRSHTFLEDQETVSWLQYPPYEDQFITDGFSSHFFSTGNPLERPASEMVKHEAGPDPPDQAMPPPMFRLTDSSSSVKELGKEQYSVVTVGPSHCGSSQSHNNLDVSVRHDRSKTVNERLYHNAGSSSGGSSGCSFGKNIKEMAGVQSITTDRKRKHIVDTDEYASQPDVIGNKTNQRPGSTGRSRAAEVHNLSERRRRDRINERMKTLQELIPHCTKTDKASILDETIDYMKSLKLQLQVMWMGNGMAAAATAPMMLPGVQPQPFIRQMQSPVQLPRFPVMNNPGIVCQNPIQNQVFSNWFDRYIGVFPQMQAAPQRSDMEHQGWNFEENCNLSNNRRSSLRPQDELVELLWRDGQVVLQSQTNREQTQAQTVKHDHHQETLRSHTFLEDQETVSWLQYPPYEDQFITDGFSSHFFSTGNPLERPASEMVKHEAGPDPPDQAMPPPMFRLTDSSSSVKELGKEQYSVVTVGPSHCGSSQSHNNLDVSVRHDRSKTVKERLYHNAGSSSGGSSGCSFGKNIKEIAGVQSITTDRKRKHIMDTDEYASQPDVIGNKTNQRSGSTGRSRAAEVHNLSEMRRRDRINERMKALQELIPHCTKTDKASILDEAIDYMKSLKLQLQMIWMGNGMAAAATAPMVLPGLQPQPFIRQVQSPVQLPRFPVMNNPSIVCQNPVQNQVFSNRFDKYIGVFPQMQAASQPMEMLRFGSQAGQQSQQPSAPTETTDGPR</sequence>
<dbReference type="GO" id="GO:0046983">
    <property type="term" value="F:protein dimerization activity"/>
    <property type="evidence" value="ECO:0007669"/>
    <property type="project" value="InterPro"/>
</dbReference>
<name>A0A8S9R064_BRACR</name>
<accession>A0A8S9R064</accession>
<feature type="region of interest" description="Disordered" evidence="5">
    <location>
        <begin position="195"/>
        <end position="226"/>
    </location>
</feature>
<dbReference type="InterPro" id="IPR044273">
    <property type="entry name" value="PIF3-like"/>
</dbReference>
<dbReference type="PANTHER" id="PTHR46807">
    <property type="entry name" value="TRANSCRIPTION FACTOR PIF3"/>
    <property type="match status" value="1"/>
</dbReference>
<feature type="region of interest" description="Disordered" evidence="5">
    <location>
        <begin position="1"/>
        <end position="97"/>
    </location>
</feature>
<keyword evidence="4" id="KW-0539">Nucleus</keyword>
<dbReference type="CDD" id="cd11445">
    <property type="entry name" value="bHLH_AtPIF_like"/>
    <property type="match status" value="2"/>
</dbReference>
<dbReference type="EMBL" id="QGKX02000996">
    <property type="protein sequence ID" value="KAF3554401.1"/>
    <property type="molecule type" value="Genomic_DNA"/>
</dbReference>
<dbReference type="InterPro" id="IPR047265">
    <property type="entry name" value="PIF1-like_bHLH"/>
</dbReference>
<evidence type="ECO:0000259" key="6">
    <source>
        <dbReference type="PROSITE" id="PS50888"/>
    </source>
</evidence>
<dbReference type="SMART" id="SM00353">
    <property type="entry name" value="HLH"/>
    <property type="match status" value="2"/>
</dbReference>
<feature type="compositionally biased region" description="Polar residues" evidence="5">
    <location>
        <begin position="575"/>
        <end position="586"/>
    </location>
</feature>
<feature type="compositionally biased region" description="Low complexity" evidence="5">
    <location>
        <begin position="1108"/>
        <end position="1121"/>
    </location>
</feature>
<keyword evidence="2" id="KW-0805">Transcription regulation</keyword>
<comment type="caution">
    <text evidence="7">The sequence shown here is derived from an EMBL/GenBank/DDBJ whole genome shotgun (WGS) entry which is preliminary data.</text>
</comment>
<feature type="compositionally biased region" description="Low complexity" evidence="5">
    <location>
        <begin position="55"/>
        <end position="65"/>
    </location>
</feature>
<dbReference type="GO" id="GO:0005634">
    <property type="term" value="C:nucleus"/>
    <property type="evidence" value="ECO:0007669"/>
    <property type="project" value="UniProtKB-SubCell"/>
</dbReference>
<evidence type="ECO:0000256" key="3">
    <source>
        <dbReference type="ARBA" id="ARBA00023163"/>
    </source>
</evidence>
<keyword evidence="3" id="KW-0804">Transcription</keyword>
<dbReference type="FunFam" id="4.10.280.10:FF:000004">
    <property type="entry name" value="Basic helix-loop-helix transcription factor"/>
    <property type="match status" value="2"/>
</dbReference>
<feature type="region of interest" description="Disordered" evidence="5">
    <location>
        <begin position="570"/>
        <end position="592"/>
    </location>
</feature>
<feature type="region of interest" description="Disordered" evidence="5">
    <location>
        <begin position="1108"/>
        <end position="1129"/>
    </location>
</feature>
<gene>
    <name evidence="7" type="ORF">F2Q69_00017905</name>
</gene>
<dbReference type="GO" id="GO:0010017">
    <property type="term" value="P:red or far-red light signaling pathway"/>
    <property type="evidence" value="ECO:0007669"/>
    <property type="project" value="UniProtKB-ARBA"/>
</dbReference>
<feature type="domain" description="BHLH" evidence="6">
    <location>
        <begin position="969"/>
        <end position="1018"/>
    </location>
</feature>
<feature type="compositionally biased region" description="Acidic residues" evidence="5">
    <location>
        <begin position="283"/>
        <end position="301"/>
    </location>
</feature>
<comment type="subcellular location">
    <subcellularLocation>
        <location evidence="1">Nucleus</location>
    </subcellularLocation>
</comment>
<dbReference type="SUPFAM" id="SSF47459">
    <property type="entry name" value="HLH, helix-loop-helix DNA-binding domain"/>
    <property type="match status" value="2"/>
</dbReference>
<dbReference type="Gene3D" id="4.10.280.10">
    <property type="entry name" value="Helix-loop-helix DNA-binding domain"/>
    <property type="match status" value="2"/>
</dbReference>
<dbReference type="GO" id="GO:0003700">
    <property type="term" value="F:DNA-binding transcription factor activity"/>
    <property type="evidence" value="ECO:0007669"/>
    <property type="project" value="InterPro"/>
</dbReference>
<evidence type="ECO:0000256" key="5">
    <source>
        <dbReference type="SAM" id="MobiDB-lite"/>
    </source>
</evidence>
<feature type="compositionally biased region" description="Low complexity" evidence="5">
    <location>
        <begin position="10"/>
        <end position="39"/>
    </location>
</feature>
<feature type="region of interest" description="Disordered" evidence="5">
    <location>
        <begin position="275"/>
        <end position="301"/>
    </location>
</feature>
<feature type="compositionally biased region" description="Polar residues" evidence="5">
    <location>
        <begin position="956"/>
        <end position="967"/>
    </location>
</feature>
<dbReference type="InterPro" id="IPR011598">
    <property type="entry name" value="bHLH_dom"/>
</dbReference>
<dbReference type="Pfam" id="PF00010">
    <property type="entry name" value="HLH"/>
    <property type="match status" value="2"/>
</dbReference>
<protein>
    <recommendedName>
        <fullName evidence="6">BHLH domain-containing protein</fullName>
    </recommendedName>
</protein>
<evidence type="ECO:0000313" key="7">
    <source>
        <dbReference type="EMBL" id="KAF3554401.1"/>
    </source>
</evidence>
<dbReference type="Proteomes" id="UP000712600">
    <property type="component" value="Unassembled WGS sequence"/>
</dbReference>
<reference evidence="7" key="1">
    <citation type="submission" date="2019-12" db="EMBL/GenBank/DDBJ databases">
        <title>Genome sequencing and annotation of Brassica cretica.</title>
        <authorList>
            <person name="Studholme D.J."/>
            <person name="Sarris P."/>
        </authorList>
    </citation>
    <scope>NUCLEOTIDE SEQUENCE</scope>
    <source>
        <strain evidence="7">PFS-109/04</strain>
        <tissue evidence="7">Leaf</tissue>
    </source>
</reference>
<dbReference type="AlphaFoldDB" id="A0A8S9R064"/>
<feature type="region of interest" description="Disordered" evidence="5">
    <location>
        <begin position="950"/>
        <end position="969"/>
    </location>
</feature>
<dbReference type="PROSITE" id="PS50888">
    <property type="entry name" value="BHLH"/>
    <property type="match status" value="2"/>
</dbReference>
<organism evidence="7 8">
    <name type="scientific">Brassica cretica</name>
    <name type="common">Mustard</name>
    <dbReference type="NCBI Taxonomy" id="69181"/>
    <lineage>
        <taxon>Eukaryota</taxon>
        <taxon>Viridiplantae</taxon>
        <taxon>Streptophyta</taxon>
        <taxon>Embryophyta</taxon>
        <taxon>Tracheophyta</taxon>
        <taxon>Spermatophyta</taxon>
        <taxon>Magnoliopsida</taxon>
        <taxon>eudicotyledons</taxon>
        <taxon>Gunneridae</taxon>
        <taxon>Pentapetalae</taxon>
        <taxon>rosids</taxon>
        <taxon>malvids</taxon>
        <taxon>Brassicales</taxon>
        <taxon>Brassicaceae</taxon>
        <taxon>Brassiceae</taxon>
        <taxon>Brassica</taxon>
    </lineage>
</organism>
<feature type="domain" description="BHLH" evidence="6">
    <location>
        <begin position="588"/>
        <end position="637"/>
    </location>
</feature>